<evidence type="ECO:0000313" key="2">
    <source>
        <dbReference type="Proteomes" id="UP000317430"/>
    </source>
</evidence>
<keyword evidence="2" id="KW-1185">Reference proteome</keyword>
<dbReference type="EMBL" id="VOHL01000001">
    <property type="protein sequence ID" value="TWS98742.1"/>
    <property type="molecule type" value="Genomic_DNA"/>
</dbReference>
<dbReference type="Proteomes" id="UP000317430">
    <property type="component" value="Unassembled WGS sequence"/>
</dbReference>
<organism evidence="1 2">
    <name type="scientific">Streptococcus cuniculipharyngis</name>
    <dbReference type="NCBI Taxonomy" id="1562651"/>
    <lineage>
        <taxon>Bacteria</taxon>
        <taxon>Bacillati</taxon>
        <taxon>Bacillota</taxon>
        <taxon>Bacilli</taxon>
        <taxon>Lactobacillales</taxon>
        <taxon>Streptococcaceae</taxon>
        <taxon>Streptococcus</taxon>
    </lineage>
</organism>
<dbReference type="OrthoDB" id="2224819at2"/>
<dbReference type="RefSeq" id="WP_146565600.1">
    <property type="nucleotide sequence ID" value="NZ_VOHL01000001.1"/>
</dbReference>
<sequence>MNTNFLDKFEQVPSQSLATIQGGSVTVTTVLVTAASYVAKKALDGAIAESTRSCQKNPNQWFCISVP</sequence>
<protein>
    <submittedName>
        <fullName evidence="1">Bacteriocin</fullName>
    </submittedName>
</protein>
<dbReference type="AlphaFoldDB" id="A0A5C5SEA5"/>
<name>A0A5C5SEA5_9STRE</name>
<accession>A0A5C5SEA5</accession>
<gene>
    <name evidence="1" type="ORF">FRX57_00510</name>
</gene>
<comment type="caution">
    <text evidence="1">The sequence shown here is derived from an EMBL/GenBank/DDBJ whole genome shotgun (WGS) entry which is preliminary data.</text>
</comment>
<proteinExistence type="predicted"/>
<evidence type="ECO:0000313" key="1">
    <source>
        <dbReference type="EMBL" id="TWS98742.1"/>
    </source>
</evidence>
<reference evidence="1 2" key="1">
    <citation type="submission" date="2019-08" db="EMBL/GenBank/DDBJ databases">
        <authorList>
            <person name="Lei W."/>
        </authorList>
    </citation>
    <scope>NUCLEOTIDE SEQUENCE [LARGE SCALE GENOMIC DNA]</scope>
    <source>
        <strain evidence="1 2">CCUG 66496</strain>
    </source>
</reference>